<dbReference type="GO" id="GO:0015031">
    <property type="term" value="P:protein transport"/>
    <property type="evidence" value="ECO:0007669"/>
    <property type="project" value="UniProtKB-KW"/>
</dbReference>
<keyword evidence="4 7" id="KW-1133">Transmembrane helix</keyword>
<reference evidence="9 10" key="1">
    <citation type="submission" date="2020-03" db="EMBL/GenBank/DDBJ databases">
        <title>Genomic Encyclopedia of Type Strains, Phase IV (KMG-IV): sequencing the most valuable type-strain genomes for metagenomic binning, comparative biology and taxonomic classification.</title>
        <authorList>
            <person name="Goeker M."/>
        </authorList>
    </citation>
    <scope>NUCLEOTIDE SEQUENCE [LARGE SCALE GENOMIC DNA]</scope>
    <source>
        <strain evidence="9 10">DSM 24233</strain>
    </source>
</reference>
<evidence type="ECO:0000256" key="6">
    <source>
        <dbReference type="RuleBase" id="RU004057"/>
    </source>
</evidence>
<dbReference type="GO" id="GO:0071978">
    <property type="term" value="P:bacterial-type flagellum-dependent swarming motility"/>
    <property type="evidence" value="ECO:0007669"/>
    <property type="project" value="InterPro"/>
</dbReference>
<keyword evidence="6" id="KW-0653">Protein transport</keyword>
<feature type="transmembrane region" description="Helical" evidence="7">
    <location>
        <begin position="28"/>
        <end position="50"/>
    </location>
</feature>
<evidence type="ECO:0000256" key="1">
    <source>
        <dbReference type="ARBA" id="ARBA00004651"/>
    </source>
</evidence>
<protein>
    <submittedName>
        <fullName evidence="9">Chemotaxis protein MotA</fullName>
    </submittedName>
</protein>
<dbReference type="GO" id="GO:0005886">
    <property type="term" value="C:plasma membrane"/>
    <property type="evidence" value="ECO:0007669"/>
    <property type="project" value="UniProtKB-SubCell"/>
</dbReference>
<accession>A0A846QJE5</accession>
<keyword evidence="5 7" id="KW-0472">Membrane</keyword>
<evidence type="ECO:0000256" key="3">
    <source>
        <dbReference type="ARBA" id="ARBA00022692"/>
    </source>
</evidence>
<evidence type="ECO:0000256" key="7">
    <source>
        <dbReference type="SAM" id="Phobius"/>
    </source>
</evidence>
<evidence type="ECO:0000313" key="9">
    <source>
        <dbReference type="EMBL" id="NJB67190.1"/>
    </source>
</evidence>
<dbReference type="Pfam" id="PF01618">
    <property type="entry name" value="MotA_ExbB"/>
    <property type="match status" value="1"/>
</dbReference>
<evidence type="ECO:0000256" key="2">
    <source>
        <dbReference type="ARBA" id="ARBA00022475"/>
    </source>
</evidence>
<keyword evidence="6" id="KW-0813">Transport</keyword>
<feature type="domain" description="MotA/TolQ/ExbB proton channel" evidence="8">
    <location>
        <begin position="99"/>
        <end position="215"/>
    </location>
</feature>
<gene>
    <name evidence="9" type="ORF">GGQ74_000830</name>
</gene>
<keyword evidence="3 7" id="KW-0812">Transmembrane</keyword>
<evidence type="ECO:0000256" key="5">
    <source>
        <dbReference type="ARBA" id="ARBA00023136"/>
    </source>
</evidence>
<dbReference type="GO" id="GO:0006935">
    <property type="term" value="P:chemotaxis"/>
    <property type="evidence" value="ECO:0007669"/>
    <property type="project" value="InterPro"/>
</dbReference>
<dbReference type="PANTHER" id="PTHR30433:SF2">
    <property type="entry name" value="MOTILITY PROTEIN A"/>
    <property type="match status" value="1"/>
</dbReference>
<comment type="caution">
    <text evidence="9">The sequence shown here is derived from an EMBL/GenBank/DDBJ whole genome shotgun (WGS) entry which is preliminary data.</text>
</comment>
<dbReference type="Proteomes" id="UP000580856">
    <property type="component" value="Unassembled WGS sequence"/>
</dbReference>
<keyword evidence="2" id="KW-1003">Cell membrane</keyword>
<evidence type="ECO:0000259" key="8">
    <source>
        <dbReference type="Pfam" id="PF01618"/>
    </source>
</evidence>
<dbReference type="EMBL" id="JAATJA010000001">
    <property type="protein sequence ID" value="NJB67190.1"/>
    <property type="molecule type" value="Genomic_DNA"/>
</dbReference>
<proteinExistence type="inferred from homology"/>
<dbReference type="InterPro" id="IPR002898">
    <property type="entry name" value="MotA_ExbB_proton_chnl"/>
</dbReference>
<comment type="subcellular location">
    <subcellularLocation>
        <location evidence="1">Cell membrane</location>
        <topology evidence="1">Multi-pass membrane protein</topology>
    </subcellularLocation>
    <subcellularLocation>
        <location evidence="6">Membrane</location>
        <topology evidence="6">Multi-pass membrane protein</topology>
    </subcellularLocation>
</comment>
<feature type="transmembrane region" description="Helical" evidence="7">
    <location>
        <begin position="178"/>
        <end position="200"/>
    </location>
</feature>
<comment type="similarity">
    <text evidence="6">Belongs to the exbB/tolQ family.</text>
</comment>
<dbReference type="PANTHER" id="PTHR30433">
    <property type="entry name" value="CHEMOTAXIS PROTEIN MOTA"/>
    <property type="match status" value="1"/>
</dbReference>
<dbReference type="RefSeq" id="WP_167940268.1">
    <property type="nucleotide sequence ID" value="NZ_JAATJA010000001.1"/>
</dbReference>
<evidence type="ECO:0000313" key="10">
    <source>
        <dbReference type="Proteomes" id="UP000580856"/>
    </source>
</evidence>
<sequence>MDIATLLGSIIGFALVIGAILLGGDMSLFINLPGLMIVVGGTFAAICVTFPLQDVLDAHMGALSLFMKKKGKVEDVVNIMVRIAEISRREGLIALENIQTENPILKKACQLIADNADPQLIRDTLMIEIGTMKRRHSISIEVFHKLAGFGPAFGMIGTLIGLVQMLSKLEDPASLGPAMAVAILTTFYGTIMANLIFLPFAGKMKARTSQEELHLQIIFEGAKSILENNNPRLVYEKLSSFEPPKERKSAR</sequence>
<feature type="transmembrane region" description="Helical" evidence="7">
    <location>
        <begin position="142"/>
        <end position="166"/>
    </location>
</feature>
<keyword evidence="10" id="KW-1185">Reference proteome</keyword>
<dbReference type="AlphaFoldDB" id="A0A846QJE5"/>
<evidence type="ECO:0000256" key="4">
    <source>
        <dbReference type="ARBA" id="ARBA00022989"/>
    </source>
</evidence>
<organism evidence="9 10">
    <name type="scientific">Desulfobaculum xiamenense</name>
    <dbReference type="NCBI Taxonomy" id="995050"/>
    <lineage>
        <taxon>Bacteria</taxon>
        <taxon>Pseudomonadati</taxon>
        <taxon>Thermodesulfobacteriota</taxon>
        <taxon>Desulfovibrionia</taxon>
        <taxon>Desulfovibrionales</taxon>
        <taxon>Desulfovibrionaceae</taxon>
        <taxon>Desulfobaculum</taxon>
    </lineage>
</organism>
<dbReference type="InterPro" id="IPR047055">
    <property type="entry name" value="MotA-like"/>
</dbReference>
<name>A0A846QJE5_9BACT</name>